<dbReference type="InterPro" id="IPR020471">
    <property type="entry name" value="AKR"/>
</dbReference>
<dbReference type="SUPFAM" id="SSF51430">
    <property type="entry name" value="NAD(P)-linked oxidoreductase"/>
    <property type="match status" value="1"/>
</dbReference>
<organism evidence="8 9">
    <name type="scientific">Weissella bombi</name>
    <dbReference type="NCBI Taxonomy" id="1505725"/>
    <lineage>
        <taxon>Bacteria</taxon>
        <taxon>Bacillati</taxon>
        <taxon>Bacillota</taxon>
        <taxon>Bacilli</taxon>
        <taxon>Lactobacillales</taxon>
        <taxon>Lactobacillaceae</taxon>
        <taxon>Weissella</taxon>
    </lineage>
</organism>
<name>A0A1C3ZVM1_9LACO</name>
<evidence type="ECO:0000259" key="7">
    <source>
        <dbReference type="Pfam" id="PF00248"/>
    </source>
</evidence>
<dbReference type="STRING" id="1505725.GA0061074_1039"/>
<protein>
    <submittedName>
        <fullName evidence="8">Aldo/keto reductase</fullName>
    </submittedName>
</protein>
<sequence>MTVLDETFTLSNGVKIPKLGFGTWLIDNDKVVEPVKVALDAGYRHIDTAQAYGNEKGVGLALRQSSVPREDIFVTTKLAAEIKSYDEAVAAVDQSLADLGLDYVDMMIIHAPQPWADFRNVEHYFEGNLAAWQALEEAYDAGKIKAIGVSNFEQVDLDNILQNGRIKPAVNQILAHVSNTPFDLIKYCQDNDVLVEAYSPVAHGEILHNPELQKMADNYGVSVAQLCLQYCLQLGMLPLPKAETPSHIISNTELAFTISDSDMATLKQVDHIDNYGESDSFPVYDKTDK</sequence>
<feature type="site" description="Lowers pKa of active site Tyr" evidence="6">
    <location>
        <position position="77"/>
    </location>
</feature>
<dbReference type="Gene3D" id="3.20.20.100">
    <property type="entry name" value="NADP-dependent oxidoreductase domain"/>
    <property type="match status" value="1"/>
</dbReference>
<dbReference type="InterPro" id="IPR018170">
    <property type="entry name" value="Aldo/ket_reductase_CS"/>
</dbReference>
<dbReference type="GO" id="GO:0016616">
    <property type="term" value="F:oxidoreductase activity, acting on the CH-OH group of donors, NAD or NADP as acceptor"/>
    <property type="evidence" value="ECO:0007669"/>
    <property type="project" value="UniProtKB-ARBA"/>
</dbReference>
<dbReference type="AlphaFoldDB" id="A0A1C3ZVM1"/>
<evidence type="ECO:0000313" key="8">
    <source>
        <dbReference type="EMBL" id="SCB86345.1"/>
    </source>
</evidence>
<dbReference type="EMBL" id="FMAO01000003">
    <property type="protein sequence ID" value="SCB86345.1"/>
    <property type="molecule type" value="Genomic_DNA"/>
</dbReference>
<evidence type="ECO:0000313" key="9">
    <source>
        <dbReference type="Proteomes" id="UP000199268"/>
    </source>
</evidence>
<evidence type="ECO:0000256" key="1">
    <source>
        <dbReference type="ARBA" id="ARBA00007905"/>
    </source>
</evidence>
<evidence type="ECO:0000256" key="3">
    <source>
        <dbReference type="ARBA" id="ARBA00023002"/>
    </source>
</evidence>
<dbReference type="InterPro" id="IPR023210">
    <property type="entry name" value="NADP_OxRdtase_dom"/>
</dbReference>
<reference evidence="9" key="1">
    <citation type="submission" date="2016-08" db="EMBL/GenBank/DDBJ databases">
        <authorList>
            <person name="Varghese N."/>
            <person name="Submissions Spin"/>
        </authorList>
    </citation>
    <scope>NUCLEOTIDE SEQUENCE [LARGE SCALE GENOMIC DNA]</scope>
    <source>
        <strain evidence="9">R-53094</strain>
    </source>
</reference>
<dbReference type="InterPro" id="IPR036812">
    <property type="entry name" value="NAD(P)_OxRdtase_dom_sf"/>
</dbReference>
<gene>
    <name evidence="8" type="ORF">GA0061074_1039</name>
</gene>
<dbReference type="Proteomes" id="UP000199268">
    <property type="component" value="Unassembled WGS sequence"/>
</dbReference>
<dbReference type="PANTHER" id="PTHR43827:SF3">
    <property type="entry name" value="NADP-DEPENDENT OXIDOREDUCTASE DOMAIN-CONTAINING PROTEIN"/>
    <property type="match status" value="1"/>
</dbReference>
<feature type="domain" description="NADP-dependent oxidoreductase" evidence="7">
    <location>
        <begin position="18"/>
        <end position="270"/>
    </location>
</feature>
<evidence type="ECO:0000256" key="2">
    <source>
        <dbReference type="ARBA" id="ARBA00022857"/>
    </source>
</evidence>
<dbReference type="CDD" id="cd19071">
    <property type="entry name" value="AKR_AKR1-5-like"/>
    <property type="match status" value="1"/>
</dbReference>
<dbReference type="FunFam" id="3.20.20.100:FF:000002">
    <property type="entry name" value="2,5-diketo-D-gluconic acid reductase A"/>
    <property type="match status" value="1"/>
</dbReference>
<evidence type="ECO:0000256" key="5">
    <source>
        <dbReference type="PIRSR" id="PIRSR000097-2"/>
    </source>
</evidence>
<dbReference type="RefSeq" id="WP_092461782.1">
    <property type="nucleotide sequence ID" value="NZ_BJEE01000004.1"/>
</dbReference>
<dbReference type="PIRSF" id="PIRSF000097">
    <property type="entry name" value="AKR"/>
    <property type="match status" value="1"/>
</dbReference>
<dbReference type="Pfam" id="PF00248">
    <property type="entry name" value="Aldo_ket_red"/>
    <property type="match status" value="1"/>
</dbReference>
<keyword evidence="3" id="KW-0560">Oxidoreductase</keyword>
<accession>A0A1C3ZVM1</accession>
<dbReference type="PRINTS" id="PR00069">
    <property type="entry name" value="ALDKETRDTASE"/>
</dbReference>
<evidence type="ECO:0000256" key="4">
    <source>
        <dbReference type="PIRSR" id="PIRSR000097-1"/>
    </source>
</evidence>
<feature type="active site" description="Proton donor" evidence="4">
    <location>
        <position position="52"/>
    </location>
</feature>
<dbReference type="PROSITE" id="PS00798">
    <property type="entry name" value="ALDOKETO_REDUCTASE_1"/>
    <property type="match status" value="1"/>
</dbReference>
<proteinExistence type="inferred from homology"/>
<comment type="similarity">
    <text evidence="1">Belongs to the aldo/keto reductase family.</text>
</comment>
<keyword evidence="2" id="KW-0521">NADP</keyword>
<keyword evidence="9" id="KW-1185">Reference proteome</keyword>
<dbReference type="PROSITE" id="PS00062">
    <property type="entry name" value="ALDOKETO_REDUCTASE_2"/>
    <property type="match status" value="1"/>
</dbReference>
<dbReference type="OrthoDB" id="9804790at2"/>
<feature type="binding site" evidence="5">
    <location>
        <position position="110"/>
    </location>
    <ligand>
        <name>substrate</name>
    </ligand>
</feature>
<dbReference type="PANTHER" id="PTHR43827">
    <property type="entry name" value="2,5-DIKETO-D-GLUCONIC ACID REDUCTASE"/>
    <property type="match status" value="1"/>
</dbReference>
<evidence type="ECO:0000256" key="6">
    <source>
        <dbReference type="PIRSR" id="PIRSR000097-3"/>
    </source>
</evidence>